<protein>
    <submittedName>
        <fullName evidence="1">Uncharacterized protein</fullName>
    </submittedName>
</protein>
<proteinExistence type="predicted"/>
<reference evidence="1" key="1">
    <citation type="submission" date="2018-11" db="EMBL/GenBank/DDBJ databases">
        <authorList>
            <person name="Alioto T."/>
            <person name="Alioto T."/>
        </authorList>
    </citation>
    <scope>NUCLEOTIDE SEQUENCE</scope>
</reference>
<evidence type="ECO:0000313" key="2">
    <source>
        <dbReference type="Proteomes" id="UP000596742"/>
    </source>
</evidence>
<dbReference type="OrthoDB" id="10442801at2759"/>
<sequence length="72" mass="7925">MFEGLWSDNSPDIKDNYFFKPSTYGNKICSGGCNCNEKDNIVTGCSGPTVKIQGYSFENVTMDSFESSVTSM</sequence>
<gene>
    <name evidence="1" type="ORF">MGAL_10B089500</name>
</gene>
<organism evidence="1 2">
    <name type="scientific">Mytilus galloprovincialis</name>
    <name type="common">Mediterranean mussel</name>
    <dbReference type="NCBI Taxonomy" id="29158"/>
    <lineage>
        <taxon>Eukaryota</taxon>
        <taxon>Metazoa</taxon>
        <taxon>Spiralia</taxon>
        <taxon>Lophotrochozoa</taxon>
        <taxon>Mollusca</taxon>
        <taxon>Bivalvia</taxon>
        <taxon>Autobranchia</taxon>
        <taxon>Pteriomorphia</taxon>
        <taxon>Mytilida</taxon>
        <taxon>Mytiloidea</taxon>
        <taxon>Mytilidae</taxon>
        <taxon>Mytilinae</taxon>
        <taxon>Mytilus</taxon>
    </lineage>
</organism>
<dbReference type="Proteomes" id="UP000596742">
    <property type="component" value="Unassembled WGS sequence"/>
</dbReference>
<keyword evidence="2" id="KW-1185">Reference proteome</keyword>
<evidence type="ECO:0000313" key="1">
    <source>
        <dbReference type="EMBL" id="VDI13360.1"/>
    </source>
</evidence>
<comment type="caution">
    <text evidence="1">The sequence shown here is derived from an EMBL/GenBank/DDBJ whole genome shotgun (WGS) entry which is preliminary data.</text>
</comment>
<name>A0A8B6D0W1_MYTGA</name>
<dbReference type="AlphaFoldDB" id="A0A8B6D0W1"/>
<dbReference type="EMBL" id="UYJE01002751">
    <property type="protein sequence ID" value="VDI13360.1"/>
    <property type="molecule type" value="Genomic_DNA"/>
</dbReference>
<accession>A0A8B6D0W1</accession>